<evidence type="ECO:0000313" key="3">
    <source>
        <dbReference type="Proteomes" id="UP001176941"/>
    </source>
</evidence>
<accession>A0ABN8YRA1</accession>
<evidence type="ECO:0000256" key="1">
    <source>
        <dbReference type="SAM" id="MobiDB-lite"/>
    </source>
</evidence>
<feature type="compositionally biased region" description="Low complexity" evidence="1">
    <location>
        <begin position="73"/>
        <end position="82"/>
    </location>
</feature>
<dbReference type="EMBL" id="OX459957">
    <property type="protein sequence ID" value="CAI9163122.1"/>
    <property type="molecule type" value="Genomic_DNA"/>
</dbReference>
<proteinExistence type="predicted"/>
<reference evidence="2" key="1">
    <citation type="submission" date="2023-04" db="EMBL/GenBank/DDBJ databases">
        <authorList>
            <consortium name="ELIXIR-Norway"/>
        </authorList>
    </citation>
    <scope>NUCLEOTIDE SEQUENCE [LARGE SCALE GENOMIC DNA]</scope>
</reference>
<protein>
    <submittedName>
        <fullName evidence="2">Uncharacterized protein</fullName>
    </submittedName>
</protein>
<keyword evidence="3" id="KW-1185">Reference proteome</keyword>
<feature type="region of interest" description="Disordered" evidence="1">
    <location>
        <begin position="73"/>
        <end position="102"/>
    </location>
</feature>
<feature type="region of interest" description="Disordered" evidence="1">
    <location>
        <begin position="1"/>
        <end position="30"/>
    </location>
</feature>
<name>A0ABN8YRA1_RANTA</name>
<evidence type="ECO:0000313" key="2">
    <source>
        <dbReference type="EMBL" id="CAI9163122.1"/>
    </source>
</evidence>
<organism evidence="2 3">
    <name type="scientific">Rangifer tarandus platyrhynchus</name>
    <name type="common">Svalbard reindeer</name>
    <dbReference type="NCBI Taxonomy" id="3082113"/>
    <lineage>
        <taxon>Eukaryota</taxon>
        <taxon>Metazoa</taxon>
        <taxon>Chordata</taxon>
        <taxon>Craniata</taxon>
        <taxon>Vertebrata</taxon>
        <taxon>Euteleostomi</taxon>
        <taxon>Mammalia</taxon>
        <taxon>Eutheria</taxon>
        <taxon>Laurasiatheria</taxon>
        <taxon>Artiodactyla</taxon>
        <taxon>Ruminantia</taxon>
        <taxon>Pecora</taxon>
        <taxon>Cervidae</taxon>
        <taxon>Odocoileinae</taxon>
        <taxon>Rangifer</taxon>
    </lineage>
</organism>
<gene>
    <name evidence="2" type="ORF">MRATA1EN1_LOCUS12084</name>
</gene>
<dbReference type="Proteomes" id="UP001176941">
    <property type="component" value="Chromosome 21"/>
</dbReference>
<sequence>MTSLRPIQALAEPPRNWLPAGAVGARGRPHCRQASSLRSGVLRLGAEARPRPPPTASQAWAWHASSAGPTCASAPSAAAFPGSGTGARLGGELSSARVGRAA</sequence>